<feature type="region of interest" description="Disordered" evidence="1">
    <location>
        <begin position="453"/>
        <end position="477"/>
    </location>
</feature>
<evidence type="ECO:0000256" key="1">
    <source>
        <dbReference type="SAM" id="MobiDB-lite"/>
    </source>
</evidence>
<evidence type="ECO:0000313" key="2">
    <source>
        <dbReference type="EMBL" id="KIH56611.1"/>
    </source>
</evidence>
<dbReference type="Proteomes" id="UP000054047">
    <property type="component" value="Unassembled WGS sequence"/>
</dbReference>
<dbReference type="AlphaFoldDB" id="A0A0C2GHR2"/>
<accession>A0A0C2GHR2</accession>
<dbReference type="EMBL" id="KN735486">
    <property type="protein sequence ID" value="KIH56611.1"/>
    <property type="molecule type" value="Genomic_DNA"/>
</dbReference>
<reference evidence="2 3" key="1">
    <citation type="submission" date="2013-12" db="EMBL/GenBank/DDBJ databases">
        <title>Draft genome of the parsitic nematode Ancylostoma duodenale.</title>
        <authorList>
            <person name="Mitreva M."/>
        </authorList>
    </citation>
    <scope>NUCLEOTIDE SEQUENCE [LARGE SCALE GENOMIC DNA]</scope>
    <source>
        <strain evidence="2 3">Zhejiang</strain>
    </source>
</reference>
<keyword evidence="3" id="KW-1185">Reference proteome</keyword>
<dbReference type="OrthoDB" id="5904416at2759"/>
<organism evidence="2 3">
    <name type="scientific">Ancylostoma duodenale</name>
    <dbReference type="NCBI Taxonomy" id="51022"/>
    <lineage>
        <taxon>Eukaryota</taxon>
        <taxon>Metazoa</taxon>
        <taxon>Ecdysozoa</taxon>
        <taxon>Nematoda</taxon>
        <taxon>Chromadorea</taxon>
        <taxon>Rhabditida</taxon>
        <taxon>Rhabditina</taxon>
        <taxon>Rhabditomorpha</taxon>
        <taxon>Strongyloidea</taxon>
        <taxon>Ancylostomatidae</taxon>
        <taxon>Ancylostomatinae</taxon>
        <taxon>Ancylostoma</taxon>
    </lineage>
</organism>
<gene>
    <name evidence="2" type="ORF">ANCDUO_13208</name>
</gene>
<protein>
    <submittedName>
        <fullName evidence="2">Uncharacterized protein</fullName>
    </submittedName>
</protein>
<sequence>MSDLAYDFFGKGKSWNAALWAYGFTHYPKVPNLKDMKNNYGDFEKEIAKMQFFDTSNYLTTSKKDTSILPRLDPHYKKWERIVAVGFNVPPGTGQNCLLVADMSNFGRDMNKYEIEQDLLAKVGYDFFEKSNTSTVALWAYGYTDYSKDVEKSLEKLIPNYKQLATELEKMKLFETNSPLTTAKYENHLAIEAINAMVDRQNRVNCLVFFSAQKDTGSLPKLNPSNTNIETIVAVGYDNTKLNNIVPRNGVALSIPLHFLDDHVDYIVSAMLRREIPTTTTKKPTTTKPKPTHKCLFVGDVFSYAKNQEAYDLVFFLISCSEGEADLIADVAHDLYNGFDGSTIGLWAYGYTNFSKYAVTGLQNMRKNYDDFIKDLNGMVYYETDIPLSTAKQDLSYLPYLNPVYLPLEVVVAVGLNDTDFSSRLNQEIGIPVSVPIHYVDKDVKAIVDAITEKEKPSPKPTTPAPTTTTEPPPSKDAIRCLFTGDLYNYGHNDEDYELVRFLPYDL</sequence>
<evidence type="ECO:0000313" key="3">
    <source>
        <dbReference type="Proteomes" id="UP000054047"/>
    </source>
</evidence>
<proteinExistence type="predicted"/>
<name>A0A0C2GHR2_9BILA</name>